<evidence type="ECO:0000313" key="2">
    <source>
        <dbReference type="EMBL" id="CAB4627833.1"/>
    </source>
</evidence>
<dbReference type="Pfam" id="PF12005">
    <property type="entry name" value="DUF3499"/>
    <property type="match status" value="1"/>
</dbReference>
<protein>
    <submittedName>
        <fullName evidence="2">Unannotated protein</fullName>
    </submittedName>
</protein>
<feature type="region of interest" description="Disordered" evidence="1">
    <location>
        <begin position="83"/>
        <end position="116"/>
    </location>
</feature>
<gene>
    <name evidence="2" type="ORF">UFOPK2086_00138</name>
</gene>
<accession>A0A6J6IU45</accession>
<proteinExistence type="predicted"/>
<evidence type="ECO:0000256" key="1">
    <source>
        <dbReference type="SAM" id="MobiDB-lite"/>
    </source>
</evidence>
<dbReference type="EMBL" id="CAEZVQ010000006">
    <property type="protein sequence ID" value="CAB4627833.1"/>
    <property type="molecule type" value="Genomic_DNA"/>
</dbReference>
<feature type="region of interest" description="Disordered" evidence="1">
    <location>
        <begin position="131"/>
        <end position="185"/>
    </location>
</feature>
<sequence>MWSAHSPSFGTSFYGVRRLCERPGCSAPAEVSYGIDNAALLVWIDNRPLPERELAGRLCRRHADALSVPRGWSVDDRRQAIPQLFRPSDLPKAEPIKKAKKAPKPPKSTEPNEKKLSLFETIAEELAEIEKVQEAPMPTADPDETRAIPWSPRLSGSYEEDEENDAPVLGRLMGRAFGQRRDDKE</sequence>
<reference evidence="2" key="1">
    <citation type="submission" date="2020-05" db="EMBL/GenBank/DDBJ databases">
        <authorList>
            <person name="Chiriac C."/>
            <person name="Salcher M."/>
            <person name="Ghai R."/>
            <person name="Kavagutti S V."/>
        </authorList>
    </citation>
    <scope>NUCLEOTIDE SEQUENCE</scope>
</reference>
<dbReference type="InterPro" id="IPR021888">
    <property type="entry name" value="DUF3499"/>
</dbReference>
<name>A0A6J6IU45_9ZZZZ</name>
<dbReference type="AlphaFoldDB" id="A0A6J6IU45"/>
<organism evidence="2">
    <name type="scientific">freshwater metagenome</name>
    <dbReference type="NCBI Taxonomy" id="449393"/>
    <lineage>
        <taxon>unclassified sequences</taxon>
        <taxon>metagenomes</taxon>
        <taxon>ecological metagenomes</taxon>
    </lineage>
</organism>